<dbReference type="EMBL" id="MDYL01000002">
    <property type="protein sequence ID" value="OQD77869.1"/>
    <property type="molecule type" value="Genomic_DNA"/>
</dbReference>
<sequence length="912" mass="101766">MDDIQPTARWANRMLRPLTSIYHRLERHHETLAIIAAESRIKDQSEDINTHGRGIAESVTAGDTLSGSDADEDDPVWIPGKKPEQRRIRHKYSGRGQGTGGRKRTRLSIHSPEALRTLPGAIELATPLITGKRWEIPSSARSQLSVERGKGTTEKGQQQPFRDRYSLHKSPWQTLLDQSDDSGFADIAHNLDRVFQNFLCNTRIGKHDQKGTSAKRERGARSLLSMVARSLPEFIASEQEAQYDMEQDGDENMCDAYFTELESFYAPHGRGWKPLREAVRAQGIYLVSTMIQNKWVTDPIACALIEKCGYHELDACESLLSTFLSTRTKYSYPLALKPVTEPRIGDPVELLRKYTHYGQASRSFIFDELSKLLMRGVLPPEWMATKHWTGWVTRATIAFSKGDHDCAAASRLIEAVVVSASDIRPTAEASKPDKGLPAAKRHAARGRATRASCEASTGKPDLSRSCPLPVEDALSNHITSLLAALCGMHISRSRDLEDVDALSGTKAGYIINCLSFTLEKDMTSRPISHITNLTLHQLFRRGCVVLANCLLECNDAALASDRPCVVVPSPGLENHCKILASRADLVKELALFVRQAFRCFRSATDDERLYTAQEIRRIISQFPRLADVSSLSTLLSQVAIEAAMGFAEDTGEPDDHLWAVEIQETVLALQNGNESSSESTDETDEQEQRRGYRWEESIGEWVARTPTAKANPVPNVFIRRRTSTTTIQMPCIPCSTDSSSPESDEFEEAASSLTSSPSSLGTVGKRNFDELDSSPLRPIKRRSAREDMIENTEDRRCESRSSSLDLRSPSLEPVPRHRRILREMSNYNTNSRAGPAITKPASRVEIVIFNKTRARVSEEPAQTSPEPDEKEVHRAVRRPRTSQLPTVAVRPVPQRRSIIPCSDDSDDELSFL</sequence>
<feature type="compositionally biased region" description="Low complexity" evidence="1">
    <location>
        <begin position="800"/>
        <end position="812"/>
    </location>
</feature>
<evidence type="ECO:0000313" key="3">
    <source>
        <dbReference type="Proteomes" id="UP000191522"/>
    </source>
</evidence>
<keyword evidence="3" id="KW-1185">Reference proteome</keyword>
<feature type="region of interest" description="Disordered" evidence="1">
    <location>
        <begin position="670"/>
        <end position="693"/>
    </location>
</feature>
<dbReference type="Proteomes" id="UP000191522">
    <property type="component" value="Unassembled WGS sequence"/>
</dbReference>
<feature type="compositionally biased region" description="Basic residues" evidence="1">
    <location>
        <begin position="439"/>
        <end position="448"/>
    </location>
</feature>
<proteinExistence type="predicted"/>
<dbReference type="OMA" id="CGMHISR"/>
<dbReference type="OrthoDB" id="4159838at2759"/>
<comment type="caution">
    <text evidence="2">The sequence shown here is derived from an EMBL/GenBank/DDBJ whole genome shotgun (WGS) entry which is preliminary data.</text>
</comment>
<reference evidence="3" key="1">
    <citation type="journal article" date="2017" name="Nat. Microbiol.">
        <title>Global analysis of biosynthetic gene clusters reveals vast potential of secondary metabolite production in Penicillium species.</title>
        <authorList>
            <person name="Nielsen J.C."/>
            <person name="Grijseels S."/>
            <person name="Prigent S."/>
            <person name="Ji B."/>
            <person name="Dainat J."/>
            <person name="Nielsen K.F."/>
            <person name="Frisvad J.C."/>
            <person name="Workman M."/>
            <person name="Nielsen J."/>
        </authorList>
    </citation>
    <scope>NUCLEOTIDE SEQUENCE [LARGE SCALE GENOMIC DNA]</scope>
    <source>
        <strain evidence="3">IBT 11843</strain>
    </source>
</reference>
<dbReference type="STRING" id="69771.A0A1V6PLH8"/>
<name>A0A1V6PLH8_PENDC</name>
<accession>A0A1V6PLH8</accession>
<feature type="region of interest" description="Disordered" evidence="1">
    <location>
        <begin position="427"/>
        <end position="463"/>
    </location>
</feature>
<feature type="region of interest" description="Disordered" evidence="1">
    <location>
        <begin position="140"/>
        <end position="163"/>
    </location>
</feature>
<gene>
    <name evidence="2" type="ORF">PENDEC_c002G06791</name>
</gene>
<dbReference type="AlphaFoldDB" id="A0A1V6PLH8"/>
<feature type="region of interest" description="Disordered" evidence="1">
    <location>
        <begin position="46"/>
        <end position="108"/>
    </location>
</feature>
<organism evidence="2 3">
    <name type="scientific">Penicillium decumbens</name>
    <dbReference type="NCBI Taxonomy" id="69771"/>
    <lineage>
        <taxon>Eukaryota</taxon>
        <taxon>Fungi</taxon>
        <taxon>Dikarya</taxon>
        <taxon>Ascomycota</taxon>
        <taxon>Pezizomycotina</taxon>
        <taxon>Eurotiomycetes</taxon>
        <taxon>Eurotiomycetidae</taxon>
        <taxon>Eurotiales</taxon>
        <taxon>Aspergillaceae</taxon>
        <taxon>Penicillium</taxon>
    </lineage>
</organism>
<protein>
    <submittedName>
        <fullName evidence="2">Uncharacterized protein</fullName>
    </submittedName>
</protein>
<feature type="region of interest" description="Disordered" evidence="1">
    <location>
        <begin position="729"/>
        <end position="812"/>
    </location>
</feature>
<evidence type="ECO:0000313" key="2">
    <source>
        <dbReference type="EMBL" id="OQD77869.1"/>
    </source>
</evidence>
<feature type="compositionally biased region" description="Low complexity" evidence="1">
    <location>
        <begin position="749"/>
        <end position="760"/>
    </location>
</feature>
<evidence type="ECO:0000256" key="1">
    <source>
        <dbReference type="SAM" id="MobiDB-lite"/>
    </source>
</evidence>
<feature type="compositionally biased region" description="Basic and acidic residues" evidence="1">
    <location>
        <begin position="784"/>
        <end position="799"/>
    </location>
</feature>
<feature type="region of interest" description="Disordered" evidence="1">
    <location>
        <begin position="854"/>
        <end position="912"/>
    </location>
</feature>
<feature type="compositionally biased region" description="Acidic residues" evidence="1">
    <location>
        <begin position="903"/>
        <end position="912"/>
    </location>
</feature>